<name>J3P7U9_GAET3</name>
<dbReference type="RefSeq" id="XP_009225706.1">
    <property type="nucleotide sequence ID" value="XM_009227442.1"/>
</dbReference>
<evidence type="ECO:0000313" key="3">
    <source>
        <dbReference type="EnsemblFungi" id="EJT72733"/>
    </source>
</evidence>
<dbReference type="Proteomes" id="UP000006039">
    <property type="component" value="Unassembled WGS sequence"/>
</dbReference>
<dbReference type="eggNOG" id="ENOG502S5A2">
    <property type="taxonomic scope" value="Eukaryota"/>
</dbReference>
<dbReference type="PANTHER" id="PTHR37849:SF1">
    <property type="entry name" value="YALI0E11605P"/>
    <property type="match status" value="1"/>
</dbReference>
<reference evidence="4" key="1">
    <citation type="submission" date="2010-07" db="EMBL/GenBank/DDBJ databases">
        <title>The genome sequence of Gaeumannomyces graminis var. tritici strain R3-111a-1.</title>
        <authorList>
            <consortium name="The Broad Institute Genome Sequencing Platform"/>
            <person name="Ma L.-J."/>
            <person name="Dead R."/>
            <person name="Young S."/>
            <person name="Zeng Q."/>
            <person name="Koehrsen M."/>
            <person name="Alvarado L."/>
            <person name="Berlin A."/>
            <person name="Chapman S.B."/>
            <person name="Chen Z."/>
            <person name="Freedman E."/>
            <person name="Gellesch M."/>
            <person name="Goldberg J."/>
            <person name="Griggs A."/>
            <person name="Gujja S."/>
            <person name="Heilman E.R."/>
            <person name="Heiman D."/>
            <person name="Hepburn T."/>
            <person name="Howarth C."/>
            <person name="Jen D."/>
            <person name="Larson L."/>
            <person name="Mehta T."/>
            <person name="Neiman D."/>
            <person name="Pearson M."/>
            <person name="Roberts A."/>
            <person name="Saif S."/>
            <person name="Shea T."/>
            <person name="Shenoy N."/>
            <person name="Sisk P."/>
            <person name="Stolte C."/>
            <person name="Sykes S."/>
            <person name="Walk T."/>
            <person name="White J."/>
            <person name="Yandava C."/>
            <person name="Haas B."/>
            <person name="Nusbaum C."/>
            <person name="Birren B."/>
        </authorList>
    </citation>
    <scope>NUCLEOTIDE SEQUENCE [LARGE SCALE GENOMIC DNA]</scope>
    <source>
        <strain evidence="4">R3-111a-1</strain>
    </source>
</reference>
<dbReference type="EMBL" id="GL385399">
    <property type="protein sequence ID" value="EJT72733.1"/>
    <property type="molecule type" value="Genomic_DNA"/>
</dbReference>
<dbReference type="PANTHER" id="PTHR37849">
    <property type="entry name" value="YALI0E11605P"/>
    <property type="match status" value="1"/>
</dbReference>
<evidence type="ECO:0000256" key="1">
    <source>
        <dbReference type="SAM" id="Phobius"/>
    </source>
</evidence>
<sequence>MSSRIFSPGARALAQASAAFRSGRTFQTTSRRFDAGAIPLPARKPVGAFRGGLFGFLLGTTLAGSGVYYYVLQEYKASNELLTEDIYNLQASVQRLSTYLTNLEERIEATERKKK</sequence>
<dbReference type="AlphaFoldDB" id="J3P7U9"/>
<keyword evidence="1" id="KW-1133">Transmembrane helix</keyword>
<keyword evidence="1" id="KW-0472">Membrane</keyword>
<gene>
    <name evidence="3" type="primary">20350048</name>
    <name evidence="2" type="ORF">GGTG_09590</name>
</gene>
<reference evidence="2" key="3">
    <citation type="submission" date="2010-09" db="EMBL/GenBank/DDBJ databases">
        <title>Annotation of Gaeumannomyces graminis var. tritici R3-111a-1.</title>
        <authorList>
            <consortium name="The Broad Institute Genome Sequencing Platform"/>
            <person name="Ma L.-J."/>
            <person name="Dead R."/>
            <person name="Young S.K."/>
            <person name="Zeng Q."/>
            <person name="Gargeya S."/>
            <person name="Fitzgerald M."/>
            <person name="Haas B."/>
            <person name="Abouelleil A."/>
            <person name="Alvarado L."/>
            <person name="Arachchi H.M."/>
            <person name="Berlin A."/>
            <person name="Brown A."/>
            <person name="Chapman S.B."/>
            <person name="Chen Z."/>
            <person name="Dunbar C."/>
            <person name="Freedman E."/>
            <person name="Gearin G."/>
            <person name="Gellesch M."/>
            <person name="Goldberg J."/>
            <person name="Griggs A."/>
            <person name="Gujja S."/>
            <person name="Heiman D."/>
            <person name="Howarth C."/>
            <person name="Larson L."/>
            <person name="Lui A."/>
            <person name="MacDonald P.J.P."/>
            <person name="Mehta T."/>
            <person name="Montmayeur A."/>
            <person name="Murphy C."/>
            <person name="Neiman D."/>
            <person name="Pearson M."/>
            <person name="Priest M."/>
            <person name="Roberts A."/>
            <person name="Saif S."/>
            <person name="Shea T."/>
            <person name="Shenoy N."/>
            <person name="Sisk P."/>
            <person name="Stolte C."/>
            <person name="Sykes S."/>
            <person name="Yandava C."/>
            <person name="Wortman J."/>
            <person name="Nusbaum C."/>
            <person name="Birren B."/>
        </authorList>
    </citation>
    <scope>NUCLEOTIDE SEQUENCE</scope>
    <source>
        <strain evidence="2">R3-111a-1</strain>
    </source>
</reference>
<evidence type="ECO:0000313" key="4">
    <source>
        <dbReference type="Proteomes" id="UP000006039"/>
    </source>
</evidence>
<dbReference type="GeneID" id="20350048"/>
<keyword evidence="4" id="KW-1185">Reference proteome</keyword>
<dbReference type="STRING" id="644352.J3P7U9"/>
<reference evidence="2" key="2">
    <citation type="submission" date="2010-07" db="EMBL/GenBank/DDBJ databases">
        <authorList>
            <consortium name="The Broad Institute Genome Sequencing Platform"/>
            <consortium name="Broad Institute Genome Sequencing Center for Infectious Disease"/>
            <person name="Ma L.-J."/>
            <person name="Dead R."/>
            <person name="Young S."/>
            <person name="Zeng Q."/>
            <person name="Koehrsen M."/>
            <person name="Alvarado L."/>
            <person name="Berlin A."/>
            <person name="Chapman S.B."/>
            <person name="Chen Z."/>
            <person name="Freedman E."/>
            <person name="Gellesch M."/>
            <person name="Goldberg J."/>
            <person name="Griggs A."/>
            <person name="Gujja S."/>
            <person name="Heilman E.R."/>
            <person name="Heiman D."/>
            <person name="Hepburn T."/>
            <person name="Howarth C."/>
            <person name="Jen D."/>
            <person name="Larson L."/>
            <person name="Mehta T."/>
            <person name="Neiman D."/>
            <person name="Pearson M."/>
            <person name="Roberts A."/>
            <person name="Saif S."/>
            <person name="Shea T."/>
            <person name="Shenoy N."/>
            <person name="Sisk P."/>
            <person name="Stolte C."/>
            <person name="Sykes S."/>
            <person name="Walk T."/>
            <person name="White J."/>
            <person name="Yandava C."/>
            <person name="Haas B."/>
            <person name="Nusbaum C."/>
            <person name="Birren B."/>
        </authorList>
    </citation>
    <scope>NUCLEOTIDE SEQUENCE</scope>
    <source>
        <strain evidence="2">R3-111a-1</strain>
    </source>
</reference>
<dbReference type="EnsemblFungi" id="EJT72733">
    <property type="protein sequence ID" value="EJT72733"/>
    <property type="gene ID" value="GGTG_09590"/>
</dbReference>
<protein>
    <submittedName>
        <fullName evidence="2 3">Uncharacterized protein</fullName>
    </submittedName>
</protein>
<dbReference type="HOGENOM" id="CLU_136352_0_0_1"/>
<proteinExistence type="predicted"/>
<dbReference type="VEuPathDB" id="FungiDB:GGTG_09590"/>
<organism evidence="2">
    <name type="scientific">Gaeumannomyces tritici (strain R3-111a-1)</name>
    <name type="common">Wheat and barley take-all root rot fungus</name>
    <name type="synonym">Gaeumannomyces graminis var. tritici</name>
    <dbReference type="NCBI Taxonomy" id="644352"/>
    <lineage>
        <taxon>Eukaryota</taxon>
        <taxon>Fungi</taxon>
        <taxon>Dikarya</taxon>
        <taxon>Ascomycota</taxon>
        <taxon>Pezizomycotina</taxon>
        <taxon>Sordariomycetes</taxon>
        <taxon>Sordariomycetidae</taxon>
        <taxon>Magnaporthales</taxon>
        <taxon>Magnaporthaceae</taxon>
        <taxon>Gaeumannomyces</taxon>
    </lineage>
</organism>
<keyword evidence="1" id="KW-0812">Transmembrane</keyword>
<accession>J3P7U9</accession>
<feature type="transmembrane region" description="Helical" evidence="1">
    <location>
        <begin position="49"/>
        <end position="71"/>
    </location>
</feature>
<reference evidence="3" key="4">
    <citation type="journal article" date="2015" name="G3 (Bethesda)">
        <title>Genome sequences of three phytopathogenic species of the Magnaporthaceae family of fungi.</title>
        <authorList>
            <person name="Okagaki L.H."/>
            <person name="Nunes C.C."/>
            <person name="Sailsbery J."/>
            <person name="Clay B."/>
            <person name="Brown D."/>
            <person name="John T."/>
            <person name="Oh Y."/>
            <person name="Young N."/>
            <person name="Fitzgerald M."/>
            <person name="Haas B.J."/>
            <person name="Zeng Q."/>
            <person name="Young S."/>
            <person name="Adiconis X."/>
            <person name="Fan L."/>
            <person name="Levin J.Z."/>
            <person name="Mitchell T.K."/>
            <person name="Okubara P.A."/>
            <person name="Farman M.L."/>
            <person name="Kohn L.M."/>
            <person name="Birren B."/>
            <person name="Ma L.-J."/>
            <person name="Dean R.A."/>
        </authorList>
    </citation>
    <scope>NUCLEOTIDE SEQUENCE</scope>
    <source>
        <strain evidence="3">R3-111a-1</strain>
    </source>
</reference>
<dbReference type="OrthoDB" id="5331396at2759"/>
<reference evidence="3" key="5">
    <citation type="submission" date="2018-04" db="UniProtKB">
        <authorList>
            <consortium name="EnsemblFungi"/>
        </authorList>
    </citation>
    <scope>IDENTIFICATION</scope>
    <source>
        <strain evidence="3">R3-111a-1</strain>
    </source>
</reference>
<evidence type="ECO:0000313" key="2">
    <source>
        <dbReference type="EMBL" id="EJT72733.1"/>
    </source>
</evidence>